<evidence type="ECO:0000313" key="2">
    <source>
        <dbReference type="Proteomes" id="UP000886804"/>
    </source>
</evidence>
<proteinExistence type="predicted"/>
<evidence type="ECO:0000313" key="1">
    <source>
        <dbReference type="EMBL" id="HJB08636.1"/>
    </source>
</evidence>
<gene>
    <name evidence="1" type="ORF">H9716_12375</name>
</gene>
<comment type="caution">
    <text evidence="1">The sequence shown here is derived from an EMBL/GenBank/DDBJ whole genome shotgun (WGS) entry which is preliminary data.</text>
</comment>
<accession>A0A9D2L9Z2</accession>
<sequence>MEQIERDLTTGRYKAEKITERTALKPSYVIHNLIQAVKAARTSLEQGNDIEGEEDTLFMLAMIQTEIVSERYHPGGQLLGNQKAAQLLWKAMNQLAKKIPSLTRSSRHALLLYQSDLERIHRALNKSRSPSGQK</sequence>
<organism evidence="1 2">
    <name type="scientific">Candidatus Enterocloster faecavium</name>
    <dbReference type="NCBI Taxonomy" id="2838560"/>
    <lineage>
        <taxon>Bacteria</taxon>
        <taxon>Bacillati</taxon>
        <taxon>Bacillota</taxon>
        <taxon>Clostridia</taxon>
        <taxon>Lachnospirales</taxon>
        <taxon>Lachnospiraceae</taxon>
        <taxon>Enterocloster</taxon>
    </lineage>
</organism>
<reference evidence="1" key="1">
    <citation type="journal article" date="2021" name="PeerJ">
        <title>Extensive microbial diversity within the chicken gut microbiome revealed by metagenomics and culture.</title>
        <authorList>
            <person name="Gilroy R."/>
            <person name="Ravi A."/>
            <person name="Getino M."/>
            <person name="Pursley I."/>
            <person name="Horton D.L."/>
            <person name="Alikhan N.F."/>
            <person name="Baker D."/>
            <person name="Gharbi K."/>
            <person name="Hall N."/>
            <person name="Watson M."/>
            <person name="Adriaenssens E.M."/>
            <person name="Foster-Nyarko E."/>
            <person name="Jarju S."/>
            <person name="Secka A."/>
            <person name="Antonio M."/>
            <person name="Oren A."/>
            <person name="Chaudhuri R.R."/>
            <person name="La Ragione R."/>
            <person name="Hildebrand F."/>
            <person name="Pallen M.J."/>
        </authorList>
    </citation>
    <scope>NUCLEOTIDE SEQUENCE</scope>
    <source>
        <strain evidence="1">CHK188-4685</strain>
    </source>
</reference>
<protein>
    <submittedName>
        <fullName evidence="1">Uncharacterized protein</fullName>
    </submittedName>
</protein>
<dbReference type="Proteomes" id="UP000886804">
    <property type="component" value="Unassembled WGS sequence"/>
</dbReference>
<name>A0A9D2L9Z2_9FIRM</name>
<dbReference type="AlphaFoldDB" id="A0A9D2L9Z2"/>
<dbReference type="EMBL" id="DWYS01000145">
    <property type="protein sequence ID" value="HJB08636.1"/>
    <property type="molecule type" value="Genomic_DNA"/>
</dbReference>
<reference evidence="1" key="2">
    <citation type="submission" date="2021-04" db="EMBL/GenBank/DDBJ databases">
        <authorList>
            <person name="Gilroy R."/>
        </authorList>
    </citation>
    <scope>NUCLEOTIDE SEQUENCE</scope>
    <source>
        <strain evidence="1">CHK188-4685</strain>
    </source>
</reference>